<keyword evidence="5" id="KW-1185">Reference proteome</keyword>
<evidence type="ECO:0000259" key="3">
    <source>
        <dbReference type="PROSITE" id="PS50801"/>
    </source>
</evidence>
<protein>
    <recommendedName>
        <fullName evidence="2">Anti-sigma factor antagonist</fullName>
    </recommendedName>
</protein>
<dbReference type="AlphaFoldDB" id="A0A1I5NDP4"/>
<dbReference type="PANTHER" id="PTHR33495:SF2">
    <property type="entry name" value="ANTI-SIGMA FACTOR ANTAGONIST TM_1081-RELATED"/>
    <property type="match status" value="1"/>
</dbReference>
<dbReference type="RefSeq" id="WP_083598116.1">
    <property type="nucleotide sequence ID" value="NZ_CP083237.1"/>
</dbReference>
<evidence type="ECO:0000313" key="4">
    <source>
        <dbReference type="EMBL" id="SFP19879.1"/>
    </source>
</evidence>
<proteinExistence type="inferred from homology"/>
<evidence type="ECO:0000256" key="2">
    <source>
        <dbReference type="RuleBase" id="RU003749"/>
    </source>
</evidence>
<dbReference type="GO" id="GO:0043856">
    <property type="term" value="F:anti-sigma factor antagonist activity"/>
    <property type="evidence" value="ECO:0007669"/>
    <property type="project" value="InterPro"/>
</dbReference>
<evidence type="ECO:0000313" key="5">
    <source>
        <dbReference type="Proteomes" id="UP000183413"/>
    </source>
</evidence>
<evidence type="ECO:0000256" key="1">
    <source>
        <dbReference type="ARBA" id="ARBA00009013"/>
    </source>
</evidence>
<organism evidence="4 5">
    <name type="scientific">Actinomadura madurae</name>
    <dbReference type="NCBI Taxonomy" id="1993"/>
    <lineage>
        <taxon>Bacteria</taxon>
        <taxon>Bacillati</taxon>
        <taxon>Actinomycetota</taxon>
        <taxon>Actinomycetes</taxon>
        <taxon>Streptosporangiales</taxon>
        <taxon>Thermomonosporaceae</taxon>
        <taxon>Actinomadura</taxon>
    </lineage>
</organism>
<gene>
    <name evidence="4" type="ORF">SAMN04489713_112113</name>
</gene>
<dbReference type="Gene3D" id="3.30.750.24">
    <property type="entry name" value="STAS domain"/>
    <property type="match status" value="1"/>
</dbReference>
<dbReference type="InterPro" id="IPR036513">
    <property type="entry name" value="STAS_dom_sf"/>
</dbReference>
<reference evidence="4 5" key="1">
    <citation type="submission" date="2016-10" db="EMBL/GenBank/DDBJ databases">
        <authorList>
            <person name="de Groot N.N."/>
        </authorList>
    </citation>
    <scope>NUCLEOTIDE SEQUENCE [LARGE SCALE GENOMIC DNA]</scope>
    <source>
        <strain evidence="4 5">DSM 43067</strain>
    </source>
</reference>
<dbReference type="PANTHER" id="PTHR33495">
    <property type="entry name" value="ANTI-SIGMA FACTOR ANTAGONIST TM_1081-RELATED-RELATED"/>
    <property type="match status" value="1"/>
</dbReference>
<dbReference type="InParanoid" id="A0A1I5NDP4"/>
<accession>A0A1I5NDP4</accession>
<dbReference type="SUPFAM" id="SSF52091">
    <property type="entry name" value="SpoIIaa-like"/>
    <property type="match status" value="1"/>
</dbReference>
<dbReference type="FunCoup" id="A0A1I5NDP4">
    <property type="interactions" value="4"/>
</dbReference>
<comment type="similarity">
    <text evidence="1 2">Belongs to the anti-sigma-factor antagonist family.</text>
</comment>
<dbReference type="CDD" id="cd07043">
    <property type="entry name" value="STAS_anti-anti-sigma_factors"/>
    <property type="match status" value="1"/>
</dbReference>
<dbReference type="EMBL" id="FOVH01000012">
    <property type="protein sequence ID" value="SFP19879.1"/>
    <property type="molecule type" value="Genomic_DNA"/>
</dbReference>
<dbReference type="Proteomes" id="UP000183413">
    <property type="component" value="Unassembled WGS sequence"/>
</dbReference>
<dbReference type="GeneID" id="99651000"/>
<feature type="domain" description="STAS" evidence="3">
    <location>
        <begin position="9"/>
        <end position="113"/>
    </location>
</feature>
<dbReference type="PROSITE" id="PS50801">
    <property type="entry name" value="STAS"/>
    <property type="match status" value="1"/>
</dbReference>
<dbReference type="InterPro" id="IPR002645">
    <property type="entry name" value="STAS_dom"/>
</dbReference>
<dbReference type="STRING" id="1993.SAMN04489713_112113"/>
<dbReference type="InterPro" id="IPR003658">
    <property type="entry name" value="Anti-sigma_ant"/>
</dbReference>
<dbReference type="Pfam" id="PF01740">
    <property type="entry name" value="STAS"/>
    <property type="match status" value="1"/>
</dbReference>
<dbReference type="NCBIfam" id="TIGR00377">
    <property type="entry name" value="ant_ant_sig"/>
    <property type="match status" value="1"/>
</dbReference>
<name>A0A1I5NDP4_9ACTN</name>
<sequence length="113" mass="12061">MGSSARHPLGITTSRRGDTTVMMLAGELDMAGDARLRARVAAALADRPRTLVLELSGLEFIDCTGLSIMIWARNRLDRDGATLRIRNARPMVARVLDFGGLTRNMAGPPAAGG</sequence>
<dbReference type="eggNOG" id="COG1366">
    <property type="taxonomic scope" value="Bacteria"/>
</dbReference>